<dbReference type="EMBL" id="SEYY01022115">
    <property type="protein sequence ID" value="KAB7495786.1"/>
    <property type="molecule type" value="Genomic_DNA"/>
</dbReference>
<evidence type="ECO:0000259" key="8">
    <source>
        <dbReference type="SMART" id="SM00645"/>
    </source>
</evidence>
<evidence type="ECO:0000256" key="7">
    <source>
        <dbReference type="SAM" id="MobiDB-lite"/>
    </source>
</evidence>
<organism evidence="10 11">
    <name type="scientific">Armadillidium nasatum</name>
    <dbReference type="NCBI Taxonomy" id="96803"/>
    <lineage>
        <taxon>Eukaryota</taxon>
        <taxon>Metazoa</taxon>
        <taxon>Ecdysozoa</taxon>
        <taxon>Arthropoda</taxon>
        <taxon>Crustacea</taxon>
        <taxon>Multicrustacea</taxon>
        <taxon>Malacostraca</taxon>
        <taxon>Eumalacostraca</taxon>
        <taxon>Peracarida</taxon>
        <taxon>Isopoda</taxon>
        <taxon>Oniscidea</taxon>
        <taxon>Crinocheta</taxon>
        <taxon>Armadillidiidae</taxon>
        <taxon>Armadillidium</taxon>
    </lineage>
</organism>
<keyword evidence="5" id="KW-0865">Zymogen</keyword>
<dbReference type="PROSITE" id="PS00640">
    <property type="entry name" value="THIOL_PROTEASE_ASN"/>
    <property type="match status" value="1"/>
</dbReference>
<evidence type="ECO:0000259" key="9">
    <source>
        <dbReference type="SMART" id="SM00848"/>
    </source>
</evidence>
<dbReference type="Proteomes" id="UP000326759">
    <property type="component" value="Unassembled WGS sequence"/>
</dbReference>
<sequence length="366" mass="42111">KIRGGDDHDLKVHKKKLLGGDDHDLKVHKKKLLGGDDHDLKVHKKKLLGKDDHDLRIHKKKQLGGDDHDMKAHRKKQLGGDDHDMKNHSKKYSRNRIYIDHFHGFMENFNRSYPSKKEYKKRYRVFRTNLKKIKLLQRNEMGTAKYASEFRKLLGFRPELKSGSYMQPAEIPVEEPPKEFDWRTRGVVTEVKNQGMCGSCWAFSVTGNVEGQWAIKHKMLYSLSEQELVDCDKTDEGCNGGLPENAYKAIEDLGGLETEKAYPYEAVNDKCNLDPKMLAREEWSNIYWDKCQCFAVFASVSAILDLEEFMGSGLGGEAYPLFDKFLPFWIVKNSWGNNWGEQGYYRVYRGDGTCGLNKMATSATVP</sequence>
<keyword evidence="3" id="KW-0378">Hydrolase</keyword>
<reference evidence="10 11" key="1">
    <citation type="journal article" date="2019" name="PLoS Biol.">
        <title>Sex chromosomes control vertical transmission of feminizing Wolbachia symbionts in an isopod.</title>
        <authorList>
            <person name="Becking T."/>
            <person name="Chebbi M.A."/>
            <person name="Giraud I."/>
            <person name="Moumen B."/>
            <person name="Laverre T."/>
            <person name="Caubet Y."/>
            <person name="Peccoud J."/>
            <person name="Gilbert C."/>
            <person name="Cordaux R."/>
        </authorList>
    </citation>
    <scope>NUCLEOTIDE SEQUENCE [LARGE SCALE GENOMIC DNA]</scope>
    <source>
        <strain evidence="10">ANa2</strain>
        <tissue evidence="10">Whole body excluding digestive tract and cuticle</tissue>
    </source>
</reference>
<keyword evidence="4" id="KW-0788">Thiol protease</keyword>
<comment type="similarity">
    <text evidence="1">Belongs to the peptidase C1 family.</text>
</comment>
<evidence type="ECO:0000313" key="10">
    <source>
        <dbReference type="EMBL" id="KAB7495786.1"/>
    </source>
</evidence>
<keyword evidence="6" id="KW-1015">Disulfide bond</keyword>
<dbReference type="InterPro" id="IPR025661">
    <property type="entry name" value="Pept_asp_AS"/>
</dbReference>
<comment type="caution">
    <text evidence="10">The sequence shown here is derived from an EMBL/GenBank/DDBJ whole genome shotgun (WGS) entry which is preliminary data.</text>
</comment>
<evidence type="ECO:0000256" key="1">
    <source>
        <dbReference type="ARBA" id="ARBA00008455"/>
    </source>
</evidence>
<keyword evidence="11" id="KW-1185">Reference proteome</keyword>
<protein>
    <submittedName>
        <fullName evidence="10">Putative cysteine proteinase</fullName>
    </submittedName>
</protein>
<evidence type="ECO:0000256" key="3">
    <source>
        <dbReference type="ARBA" id="ARBA00022801"/>
    </source>
</evidence>
<dbReference type="Pfam" id="PF08246">
    <property type="entry name" value="Inhibitor_I29"/>
    <property type="match status" value="1"/>
</dbReference>
<dbReference type="CDD" id="cd02248">
    <property type="entry name" value="Peptidase_C1A"/>
    <property type="match status" value="1"/>
</dbReference>
<feature type="compositionally biased region" description="Basic and acidic residues" evidence="7">
    <location>
        <begin position="78"/>
        <end position="87"/>
    </location>
</feature>
<gene>
    <name evidence="10" type="ORF">Anas_02904</name>
</gene>
<dbReference type="InterPro" id="IPR000169">
    <property type="entry name" value="Pept_cys_AS"/>
</dbReference>
<evidence type="ECO:0000256" key="2">
    <source>
        <dbReference type="ARBA" id="ARBA00022670"/>
    </source>
</evidence>
<accession>A0A5N5SP44</accession>
<dbReference type="InterPro" id="IPR038765">
    <property type="entry name" value="Papain-like_cys_pep_sf"/>
</dbReference>
<name>A0A5N5SP44_9CRUS</name>
<dbReference type="Gene3D" id="3.90.70.10">
    <property type="entry name" value="Cysteine proteinases"/>
    <property type="match status" value="1"/>
</dbReference>
<feature type="region of interest" description="Disordered" evidence="7">
    <location>
        <begin position="60"/>
        <end position="87"/>
    </location>
</feature>
<dbReference type="InterPro" id="IPR013201">
    <property type="entry name" value="Prot_inhib_I29"/>
</dbReference>
<dbReference type="Pfam" id="PF00112">
    <property type="entry name" value="Peptidase_C1"/>
    <property type="match status" value="2"/>
</dbReference>
<dbReference type="OrthoDB" id="387093at2759"/>
<dbReference type="SMART" id="SM00848">
    <property type="entry name" value="Inhibitor_I29"/>
    <property type="match status" value="1"/>
</dbReference>
<dbReference type="GO" id="GO:0008234">
    <property type="term" value="F:cysteine-type peptidase activity"/>
    <property type="evidence" value="ECO:0007669"/>
    <property type="project" value="UniProtKB-KW"/>
</dbReference>
<evidence type="ECO:0000256" key="6">
    <source>
        <dbReference type="ARBA" id="ARBA00023157"/>
    </source>
</evidence>
<dbReference type="SMART" id="SM00645">
    <property type="entry name" value="Pept_C1"/>
    <property type="match status" value="1"/>
</dbReference>
<dbReference type="PANTHER" id="PTHR12411">
    <property type="entry name" value="CYSTEINE PROTEASE FAMILY C1-RELATED"/>
    <property type="match status" value="1"/>
</dbReference>
<evidence type="ECO:0000256" key="4">
    <source>
        <dbReference type="ARBA" id="ARBA00022807"/>
    </source>
</evidence>
<evidence type="ECO:0000313" key="11">
    <source>
        <dbReference type="Proteomes" id="UP000326759"/>
    </source>
</evidence>
<dbReference type="AlphaFoldDB" id="A0A5N5SP44"/>
<dbReference type="SUPFAM" id="SSF54001">
    <property type="entry name" value="Cysteine proteinases"/>
    <property type="match status" value="1"/>
</dbReference>
<keyword evidence="2" id="KW-0645">Protease</keyword>
<proteinExistence type="inferred from homology"/>
<dbReference type="InterPro" id="IPR039417">
    <property type="entry name" value="Peptidase_C1A_papain-like"/>
</dbReference>
<feature type="domain" description="Cathepsin propeptide inhibitor" evidence="9">
    <location>
        <begin position="102"/>
        <end position="150"/>
    </location>
</feature>
<dbReference type="InterPro" id="IPR013128">
    <property type="entry name" value="Peptidase_C1A"/>
</dbReference>
<dbReference type="Gene3D" id="2.40.50.170">
    <property type="entry name" value="Cysteine proteinases. Chain C"/>
    <property type="match status" value="1"/>
</dbReference>
<dbReference type="GO" id="GO:0006508">
    <property type="term" value="P:proteolysis"/>
    <property type="evidence" value="ECO:0007669"/>
    <property type="project" value="UniProtKB-KW"/>
</dbReference>
<feature type="non-terminal residue" evidence="10">
    <location>
        <position position="1"/>
    </location>
</feature>
<evidence type="ECO:0000256" key="5">
    <source>
        <dbReference type="ARBA" id="ARBA00023145"/>
    </source>
</evidence>
<feature type="domain" description="Peptidase C1A papain C-terminal" evidence="8">
    <location>
        <begin position="176"/>
        <end position="364"/>
    </location>
</feature>
<dbReference type="InterPro" id="IPR000668">
    <property type="entry name" value="Peptidase_C1A_C"/>
</dbReference>
<dbReference type="PROSITE" id="PS00139">
    <property type="entry name" value="THIOL_PROTEASE_CYS"/>
    <property type="match status" value="1"/>
</dbReference>